<sequence>MLWERIRDICAYNRGYCNNMEEKEKGRDYCDKSLTSGVTSFQGSCRQRQVLSKRRKDSPGETSLAILVLNFIRISVSSQGLQ</sequence>
<evidence type="ECO:0000313" key="2">
    <source>
        <dbReference type="Proteomes" id="UP000267606"/>
    </source>
</evidence>
<name>A0A183H2R5_9BILA</name>
<accession>A0A183H2R5</accession>
<dbReference type="EMBL" id="UZAJ01000901">
    <property type="protein sequence ID" value="VDO30744.1"/>
    <property type="molecule type" value="Genomic_DNA"/>
</dbReference>
<dbReference type="Proteomes" id="UP000267606">
    <property type="component" value="Unassembled WGS sequence"/>
</dbReference>
<keyword evidence="2" id="KW-1185">Reference proteome</keyword>
<evidence type="ECO:0000313" key="3">
    <source>
        <dbReference type="WBParaSite" id="OFLC_0000177401-mRNA-1"/>
    </source>
</evidence>
<proteinExistence type="predicted"/>
<organism evidence="3">
    <name type="scientific">Onchocerca flexuosa</name>
    <dbReference type="NCBI Taxonomy" id="387005"/>
    <lineage>
        <taxon>Eukaryota</taxon>
        <taxon>Metazoa</taxon>
        <taxon>Ecdysozoa</taxon>
        <taxon>Nematoda</taxon>
        <taxon>Chromadorea</taxon>
        <taxon>Rhabditida</taxon>
        <taxon>Spirurina</taxon>
        <taxon>Spiruromorpha</taxon>
        <taxon>Filarioidea</taxon>
        <taxon>Onchocercidae</taxon>
        <taxon>Onchocerca</taxon>
    </lineage>
</organism>
<dbReference type="WBParaSite" id="OFLC_0000177401-mRNA-1">
    <property type="protein sequence ID" value="OFLC_0000177401-mRNA-1"/>
    <property type="gene ID" value="OFLC_0000177401"/>
</dbReference>
<protein>
    <submittedName>
        <fullName evidence="3">Ovule protein</fullName>
    </submittedName>
</protein>
<evidence type="ECO:0000313" key="1">
    <source>
        <dbReference type="EMBL" id="VDO30744.1"/>
    </source>
</evidence>
<reference evidence="3" key="1">
    <citation type="submission" date="2016-06" db="UniProtKB">
        <authorList>
            <consortium name="WormBaseParasite"/>
        </authorList>
    </citation>
    <scope>IDENTIFICATION</scope>
</reference>
<gene>
    <name evidence="1" type="ORF">OFLC_LOCUS1775</name>
</gene>
<reference evidence="1 2" key="2">
    <citation type="submission" date="2018-11" db="EMBL/GenBank/DDBJ databases">
        <authorList>
            <consortium name="Pathogen Informatics"/>
        </authorList>
    </citation>
    <scope>NUCLEOTIDE SEQUENCE [LARGE SCALE GENOMIC DNA]</scope>
</reference>
<dbReference type="AlphaFoldDB" id="A0A183H2R5"/>